<feature type="region of interest" description="Disordered" evidence="5">
    <location>
        <begin position="288"/>
        <end position="339"/>
    </location>
</feature>
<feature type="region of interest" description="Disordered" evidence="5">
    <location>
        <begin position="455"/>
        <end position="478"/>
    </location>
</feature>
<dbReference type="Gene3D" id="3.10.20.90">
    <property type="entry name" value="Phosphatidylinositol 3-kinase Catalytic Subunit, Chain A, domain 1"/>
    <property type="match status" value="1"/>
</dbReference>
<dbReference type="FunFam" id="2.30.42.10:FF:000376">
    <property type="match status" value="1"/>
</dbReference>
<evidence type="ECO:0000256" key="5">
    <source>
        <dbReference type="SAM" id="MobiDB-lite"/>
    </source>
</evidence>
<organism evidence="6">
    <name type="scientific">Daphnia magna</name>
    <dbReference type="NCBI Taxonomy" id="35525"/>
    <lineage>
        <taxon>Eukaryota</taxon>
        <taxon>Metazoa</taxon>
        <taxon>Ecdysozoa</taxon>
        <taxon>Arthropoda</taxon>
        <taxon>Crustacea</taxon>
        <taxon>Branchiopoda</taxon>
        <taxon>Diplostraca</taxon>
        <taxon>Cladocera</taxon>
        <taxon>Anomopoda</taxon>
        <taxon>Daphniidae</taxon>
        <taxon>Daphnia</taxon>
    </lineage>
</organism>
<dbReference type="CDD" id="cd23058">
    <property type="entry name" value="PDZ2_Par3-like"/>
    <property type="match status" value="1"/>
</dbReference>
<dbReference type="InterPro" id="IPR001478">
    <property type="entry name" value="PDZ"/>
</dbReference>
<dbReference type="GO" id="GO:0008104">
    <property type="term" value="P:intracellular protein localization"/>
    <property type="evidence" value="ECO:0007669"/>
    <property type="project" value="TreeGrafter"/>
</dbReference>
<dbReference type="PANTHER" id="PTHR16484:SF17">
    <property type="entry name" value="BAZOOKA, ISOFORM B"/>
    <property type="match status" value="1"/>
</dbReference>
<feature type="compositionally biased region" description="Polar residues" evidence="5">
    <location>
        <begin position="1342"/>
        <end position="1353"/>
    </location>
</feature>
<evidence type="ECO:0000256" key="1">
    <source>
        <dbReference type="ARBA" id="ARBA00005358"/>
    </source>
</evidence>
<protein>
    <submittedName>
        <fullName evidence="6">Partitioning defective</fullName>
    </submittedName>
</protein>
<feature type="compositionally biased region" description="Polar residues" evidence="5">
    <location>
        <begin position="968"/>
        <end position="979"/>
    </location>
</feature>
<feature type="compositionally biased region" description="Low complexity" evidence="5">
    <location>
        <begin position="288"/>
        <end position="297"/>
    </location>
</feature>
<feature type="compositionally biased region" description="Polar residues" evidence="5">
    <location>
        <begin position="839"/>
        <end position="852"/>
    </location>
</feature>
<dbReference type="FunFam" id="2.30.42.10:FF:000011">
    <property type="entry name" value="partitioning defective 3 homolog isoform X1"/>
    <property type="match status" value="1"/>
</dbReference>
<dbReference type="GO" id="GO:0051660">
    <property type="term" value="P:establishment of centrosome localization"/>
    <property type="evidence" value="ECO:0007669"/>
    <property type="project" value="TreeGrafter"/>
</dbReference>
<feature type="region of interest" description="Disordered" evidence="5">
    <location>
        <begin position="1206"/>
        <end position="1292"/>
    </location>
</feature>
<dbReference type="InterPro" id="IPR036034">
    <property type="entry name" value="PDZ_sf"/>
</dbReference>
<evidence type="ECO:0000256" key="4">
    <source>
        <dbReference type="ARBA" id="ARBA00023306"/>
    </source>
</evidence>
<sequence length="1607" mass="175224">MKVTVCFGPVSVVVPCGNGDILVRDLISQAVTRYRKASNKSNDAAISVAALRSSDGAILDPDDRLADVVDDREQLAACLSNGGSGSELDEASLGVPLVLGPRIGLMNLRGDGTSASSNSGSPSPTDFGLHHQHYGGSHHPSSRKDIEVTGQEAATGLMVDHLHLQVRRGSEPALNRISPDGPTITNGPASAAGQHHQADVPPTSNTRDYKRWSAAPIVDPTSDSDCEERDLEVVRRHPSGPRFARSGARVSMQIFGGGVGSSNGVGGGQSNAGYRWAEAADNALLSAATAPATTTPPDYEETMHRRTRSLRREPVGATSESIPLSDGHHHLYHHHHHHHHVQSSVPTQLVVLPNEGGQPLGIHVVPDYSPLGNELGLLVQGVEPGGRIHRDGRIAVQDRIVEINSHPLKDVPFHRAQELFRNALQSRDLRLRIVKPDGGIETIRQDQADEMAHQQAPSRVAAVSPTRKTPAAVPGTGRASNALMTVSTRKIGKKLDLELTKGHEGLGFSVTTRDNPAGGLCPIYIKNILPRGAAIEDGRLRSGDRLLEVNGVEMTGKTQSEVVSLLRNIPTGGAARLLVSRQETEEELHSNQQSQQVQPAAAQPPSQTSPKLPRQMKSISRASEESLLLLPWKQREILTLDIPVHDTEKAGLGISVKGKTTSSSGNGTSDLGIFIKSVLHGGAASRDGRLCTNDQLLHVNGVSLQGRSNTEAMEGLRRAVHQEGPKPGHITLTVARKMHALKDREVTLEGQDDTVNGTVRLGGSGGDSSGSYDHSGGSSDQSGSTVIFVSGSGCGGGSESRERNLMAENRMSGISSDLRNESYYRATHDTWNTTQLQETLMSSKSNGHQTSAVGPGRKQHSQNSPTVHLTPGEVVSIDGDYLPQSRPRPPSMMMMSNGSSVSSTPDTTMNLAWQQQQSNNRPGGQRSGPTDGRDRPWSNAEQPQQPQPPQSPLSETSMRSDGRPSDSEAPTYTSQTSLDTDAPGFSRDQFGRQSMSEKRHASLDAKNTDTYQRNKKLREERERQKQTESEQPTSASKENLPPSDKPLDNGRPLFVRPVDPPRASSRDIGPTLGLKKSSSLESLQTVVQEIQMQEEEPQIGCYGYHRPTAIRVVRGRGCNESFRAAVDRSYDESGQPTDGHNKEPMETLDEAAEVEANEMIPPPRSPSEIGIPILNNKSETRKSKKKNANAAGLLLKGLGSMFRFGKHRKSAPASPESGHQSSGSDPAVSGHSMAGGNMIMPSSGNQQQQQHHHHHQSERRSSGHSGSIGRSSEVDRHHVLRRTLPPDERDRAELGRQMAVAVARQAAQEEQKRIQHHYLRLMDQQQRQAAAHEQQKQQQQQSGATTGDSTNRSQRLHQLRAQHQKRHAEQQRQSTHTPTEQFESNNKNMVEIAHGRSASYDPYNDVRKPRSRAAVGEPNTLMPIPTVSSMYNNNYDEFQLKNGNLNPVQIREMQELVRHQRLKVEQGQVIRRQQHYHSQRSARETRMSPPGGNAWSGSERPVSNYFEYESLHIAGHKVALSGPPYKPQQHQQQQQQQQGQQSSNRRPPTMQGDEGPAFFRRPDRNSTGLEYGSNQVRSSQRESVYGASNYGSQNNPSRPAPLTGSKV</sequence>
<feature type="compositionally biased region" description="Low complexity" evidence="5">
    <location>
        <begin position="112"/>
        <end position="125"/>
    </location>
</feature>
<feature type="compositionally biased region" description="Basic residues" evidence="5">
    <location>
        <begin position="1354"/>
        <end position="1366"/>
    </location>
</feature>
<dbReference type="PROSITE" id="PS50106">
    <property type="entry name" value="PDZ"/>
    <property type="match status" value="3"/>
</dbReference>
<dbReference type="GO" id="GO:0005912">
    <property type="term" value="C:adherens junction"/>
    <property type="evidence" value="ECO:0007669"/>
    <property type="project" value="TreeGrafter"/>
</dbReference>
<evidence type="ECO:0000313" key="6">
    <source>
        <dbReference type="EMBL" id="JAN13205.1"/>
    </source>
</evidence>
<name>A0A0P5NJQ8_9CRUS</name>
<feature type="compositionally biased region" description="Low complexity" evidence="5">
    <location>
        <begin position="769"/>
        <end position="784"/>
    </location>
</feature>
<dbReference type="SMART" id="SM00228">
    <property type="entry name" value="PDZ"/>
    <property type="match status" value="3"/>
</dbReference>
<feature type="region of interest" description="Disordered" evidence="5">
    <location>
        <begin position="110"/>
        <end position="144"/>
    </location>
</feature>
<keyword evidence="3" id="KW-0677">Repeat</keyword>
<feature type="region of interest" description="Disordered" evidence="5">
    <location>
        <begin position="1519"/>
        <end position="1607"/>
    </location>
</feature>
<feature type="compositionally biased region" description="Polar residues" evidence="5">
    <location>
        <begin position="1565"/>
        <end position="1582"/>
    </location>
</feature>
<feature type="region of interest" description="Disordered" evidence="5">
    <location>
        <begin position="1469"/>
        <end position="1498"/>
    </location>
</feature>
<feature type="compositionally biased region" description="Low complexity" evidence="5">
    <location>
        <begin position="1528"/>
        <end position="1541"/>
    </location>
</feature>
<feature type="compositionally biased region" description="Polar residues" evidence="5">
    <location>
        <begin position="904"/>
        <end position="922"/>
    </location>
</feature>
<dbReference type="InterPro" id="IPR021922">
    <property type="entry name" value="Par3/HAL_N"/>
</dbReference>
<dbReference type="GO" id="GO:0045197">
    <property type="term" value="P:establishment or maintenance of epithelial cell apical/basal polarity"/>
    <property type="evidence" value="ECO:0007669"/>
    <property type="project" value="TreeGrafter"/>
</dbReference>
<evidence type="ECO:0000256" key="3">
    <source>
        <dbReference type="ARBA" id="ARBA00022737"/>
    </source>
</evidence>
<feature type="compositionally biased region" description="Basic and acidic residues" evidence="5">
    <location>
        <begin position="995"/>
        <end position="1007"/>
    </location>
</feature>
<dbReference type="Pfam" id="PF00595">
    <property type="entry name" value="PDZ"/>
    <property type="match status" value="3"/>
</dbReference>
<feature type="compositionally biased region" description="Low complexity" evidence="5">
    <location>
        <begin position="1324"/>
        <end position="1341"/>
    </location>
</feature>
<dbReference type="GO" id="GO:0030010">
    <property type="term" value="P:establishment of cell polarity"/>
    <property type="evidence" value="ECO:0007669"/>
    <property type="project" value="TreeGrafter"/>
</dbReference>
<dbReference type="Pfam" id="PF12053">
    <property type="entry name" value="Par3_HAL_N_term"/>
    <property type="match status" value="1"/>
</dbReference>
<feature type="region of interest" description="Disordered" evidence="5">
    <location>
        <begin position="754"/>
        <end position="785"/>
    </location>
</feature>
<keyword evidence="2" id="KW-0132">Cell division</keyword>
<dbReference type="InterPro" id="IPR052213">
    <property type="entry name" value="PAR3"/>
</dbReference>
<dbReference type="GO" id="GO:0035091">
    <property type="term" value="F:phosphatidylinositol binding"/>
    <property type="evidence" value="ECO:0007669"/>
    <property type="project" value="TreeGrafter"/>
</dbReference>
<feature type="region of interest" description="Disordered" evidence="5">
    <location>
        <begin position="581"/>
        <end position="620"/>
    </location>
</feature>
<comment type="similarity">
    <text evidence="1">Belongs to the PAR3 family.</text>
</comment>
<dbReference type="GO" id="GO:0043296">
    <property type="term" value="C:apical junction complex"/>
    <property type="evidence" value="ECO:0007669"/>
    <property type="project" value="TreeGrafter"/>
</dbReference>
<dbReference type="GO" id="GO:0007155">
    <property type="term" value="P:cell adhesion"/>
    <property type="evidence" value="ECO:0007669"/>
    <property type="project" value="TreeGrafter"/>
</dbReference>
<accession>A0A0P5NJQ8</accession>
<feature type="compositionally biased region" description="Low complexity" evidence="5">
    <location>
        <begin position="891"/>
        <end position="903"/>
    </location>
</feature>
<dbReference type="GO" id="GO:0051301">
    <property type="term" value="P:cell division"/>
    <property type="evidence" value="ECO:0007669"/>
    <property type="project" value="UniProtKB-KW"/>
</dbReference>
<feature type="region of interest" description="Disordered" evidence="5">
    <location>
        <begin position="172"/>
        <end position="209"/>
    </location>
</feature>
<dbReference type="EMBL" id="GDIQ01081532">
    <property type="protein sequence ID" value="JAN13205.1"/>
    <property type="molecule type" value="Transcribed_RNA"/>
</dbReference>
<dbReference type="GO" id="GO:0016324">
    <property type="term" value="C:apical plasma membrane"/>
    <property type="evidence" value="ECO:0007669"/>
    <property type="project" value="TreeGrafter"/>
</dbReference>
<feature type="region of interest" description="Disordered" evidence="5">
    <location>
        <begin position="1324"/>
        <end position="1385"/>
    </location>
</feature>
<feature type="compositionally biased region" description="Basic residues" evidence="5">
    <location>
        <begin position="330"/>
        <end position="339"/>
    </location>
</feature>
<proteinExistence type="inferred from homology"/>
<dbReference type="OrthoDB" id="6264899at2759"/>
<feature type="compositionally biased region" description="Basic and acidic residues" evidence="5">
    <location>
        <begin position="1017"/>
        <end position="1028"/>
    </location>
</feature>
<dbReference type="GO" id="GO:0000226">
    <property type="term" value="P:microtubule cytoskeleton organization"/>
    <property type="evidence" value="ECO:0007669"/>
    <property type="project" value="TreeGrafter"/>
</dbReference>
<dbReference type="PANTHER" id="PTHR16484">
    <property type="entry name" value="PARTITIONING DEFECTIVE 3 RELATED"/>
    <property type="match status" value="1"/>
</dbReference>
<reference evidence="6" key="1">
    <citation type="submission" date="2015-10" db="EMBL/GenBank/DDBJ databases">
        <title>EvidentialGene: Evidence-directed Construction of Complete mRNA Transcriptomes without Genomes.</title>
        <authorList>
            <person name="Gilbert D.G."/>
        </authorList>
    </citation>
    <scope>NUCLEOTIDE SEQUENCE</scope>
</reference>
<keyword evidence="4" id="KW-0131">Cell cycle</keyword>
<dbReference type="CDD" id="cd23059">
    <property type="entry name" value="PDZ3_Par3-like"/>
    <property type="match status" value="1"/>
</dbReference>
<dbReference type="Gene3D" id="2.30.42.10">
    <property type="match status" value="3"/>
</dbReference>
<dbReference type="GO" id="GO:0005938">
    <property type="term" value="C:cell cortex"/>
    <property type="evidence" value="ECO:0007669"/>
    <property type="project" value="TreeGrafter"/>
</dbReference>
<evidence type="ECO:0000256" key="2">
    <source>
        <dbReference type="ARBA" id="ARBA00022618"/>
    </source>
</evidence>
<feature type="compositionally biased region" description="Low complexity" evidence="5">
    <location>
        <begin position="592"/>
        <end position="610"/>
    </location>
</feature>
<feature type="region of interest" description="Disordered" evidence="5">
    <location>
        <begin position="839"/>
        <end position="1076"/>
    </location>
</feature>
<feature type="compositionally biased region" description="Polar residues" evidence="5">
    <location>
        <begin position="1371"/>
        <end position="1385"/>
    </location>
</feature>
<dbReference type="SUPFAM" id="SSF50156">
    <property type="entry name" value="PDZ domain-like"/>
    <property type="match status" value="3"/>
</dbReference>